<feature type="region of interest" description="Disordered" evidence="1">
    <location>
        <begin position="63"/>
        <end position="109"/>
    </location>
</feature>
<gene>
    <name evidence="2" type="ORF">MENT_LOCUS31434</name>
</gene>
<accession>A0A6V7VXC8</accession>
<proteinExistence type="predicted"/>
<dbReference type="EMBL" id="CAJEWN010000343">
    <property type="protein sequence ID" value="CAD2179432.1"/>
    <property type="molecule type" value="Genomic_DNA"/>
</dbReference>
<organism evidence="2 3">
    <name type="scientific">Meloidogyne enterolobii</name>
    <name type="common">Root-knot nematode worm</name>
    <name type="synonym">Meloidogyne mayaguensis</name>
    <dbReference type="NCBI Taxonomy" id="390850"/>
    <lineage>
        <taxon>Eukaryota</taxon>
        <taxon>Metazoa</taxon>
        <taxon>Ecdysozoa</taxon>
        <taxon>Nematoda</taxon>
        <taxon>Chromadorea</taxon>
        <taxon>Rhabditida</taxon>
        <taxon>Tylenchina</taxon>
        <taxon>Tylenchomorpha</taxon>
        <taxon>Tylenchoidea</taxon>
        <taxon>Meloidogynidae</taxon>
        <taxon>Meloidogyninae</taxon>
        <taxon>Meloidogyne</taxon>
    </lineage>
</organism>
<reference evidence="2 3" key="1">
    <citation type="submission" date="2020-08" db="EMBL/GenBank/DDBJ databases">
        <authorList>
            <person name="Koutsovoulos G."/>
            <person name="Danchin GJ E."/>
        </authorList>
    </citation>
    <scope>NUCLEOTIDE SEQUENCE [LARGE SCALE GENOMIC DNA]</scope>
</reference>
<protein>
    <submittedName>
        <fullName evidence="2">Uncharacterized protein</fullName>
    </submittedName>
</protein>
<comment type="caution">
    <text evidence="2">The sequence shown here is derived from an EMBL/GenBank/DDBJ whole genome shotgun (WGS) entry which is preliminary data.</text>
</comment>
<dbReference type="Proteomes" id="UP000580250">
    <property type="component" value="Unassembled WGS sequence"/>
</dbReference>
<name>A0A6V7VXC8_MELEN</name>
<sequence length="129" mass="14957">MELGLLNNLSVTKPYRYCRGLKKYRGICNLSWTTGLRESFTFSAPPRFLPFSAPQAKILRILDGQALGPKRPKNQDQKIKPRQDQDKHPKTKTKTEKNPRKVLVQDQDQESQTSLAFRNLFFMSILIHI</sequence>
<feature type="compositionally biased region" description="Basic and acidic residues" evidence="1">
    <location>
        <begin position="73"/>
        <end position="99"/>
    </location>
</feature>
<dbReference type="AlphaFoldDB" id="A0A6V7VXC8"/>
<evidence type="ECO:0000256" key="1">
    <source>
        <dbReference type="SAM" id="MobiDB-lite"/>
    </source>
</evidence>
<evidence type="ECO:0000313" key="2">
    <source>
        <dbReference type="EMBL" id="CAD2179432.1"/>
    </source>
</evidence>
<evidence type="ECO:0000313" key="3">
    <source>
        <dbReference type="Proteomes" id="UP000580250"/>
    </source>
</evidence>